<dbReference type="Proteomes" id="UP000773614">
    <property type="component" value="Unassembled WGS sequence"/>
</dbReference>
<dbReference type="SMART" id="SM00822">
    <property type="entry name" value="PKS_KR"/>
    <property type="match status" value="1"/>
</dbReference>
<proteinExistence type="inferred from homology"/>
<comment type="similarity">
    <text evidence="1">Belongs to the short-chain dehydrogenases/reductases (SDR) family.</text>
</comment>
<keyword evidence="6" id="KW-1185">Reference proteome</keyword>
<feature type="region of interest" description="Disordered" evidence="3">
    <location>
        <begin position="198"/>
        <end position="217"/>
    </location>
</feature>
<dbReference type="PRINTS" id="PR00080">
    <property type="entry name" value="SDRFAMILY"/>
</dbReference>
<gene>
    <name evidence="5" type="ORF">E4O86_13005</name>
</gene>
<feature type="domain" description="Ketoreductase" evidence="4">
    <location>
        <begin position="11"/>
        <end position="151"/>
    </location>
</feature>
<evidence type="ECO:0000256" key="1">
    <source>
        <dbReference type="ARBA" id="ARBA00006484"/>
    </source>
</evidence>
<evidence type="ECO:0000259" key="4">
    <source>
        <dbReference type="SMART" id="SM00822"/>
    </source>
</evidence>
<dbReference type="EMBL" id="SPKJ01000043">
    <property type="protein sequence ID" value="MYZ48629.1"/>
    <property type="molecule type" value="Genomic_DNA"/>
</dbReference>
<dbReference type="PANTHER" id="PTHR42879">
    <property type="entry name" value="3-OXOACYL-(ACYL-CARRIER-PROTEIN) REDUCTASE"/>
    <property type="match status" value="1"/>
</dbReference>
<dbReference type="InterPro" id="IPR057326">
    <property type="entry name" value="KR_dom"/>
</dbReference>
<evidence type="ECO:0000313" key="6">
    <source>
        <dbReference type="Proteomes" id="UP000773614"/>
    </source>
</evidence>
<dbReference type="RefSeq" id="WP_161140977.1">
    <property type="nucleotide sequence ID" value="NZ_SPKJ01000043.1"/>
</dbReference>
<accession>A0A964T6B9</accession>
<dbReference type="InterPro" id="IPR002347">
    <property type="entry name" value="SDR_fam"/>
</dbReference>
<dbReference type="PANTHER" id="PTHR42879:SF2">
    <property type="entry name" value="3-OXOACYL-[ACYL-CARRIER-PROTEIN] REDUCTASE FABG"/>
    <property type="match status" value="1"/>
</dbReference>
<evidence type="ECO:0000313" key="5">
    <source>
        <dbReference type="EMBL" id="MYZ48629.1"/>
    </source>
</evidence>
<dbReference type="Pfam" id="PF13561">
    <property type="entry name" value="adh_short_C2"/>
    <property type="match status" value="1"/>
</dbReference>
<evidence type="ECO:0000256" key="3">
    <source>
        <dbReference type="SAM" id="MobiDB-lite"/>
    </source>
</evidence>
<comment type="caution">
    <text evidence="5">The sequence shown here is derived from an EMBL/GenBank/DDBJ whole genome shotgun (WGS) entry which is preliminary data.</text>
</comment>
<dbReference type="FunFam" id="3.40.50.720:FF:000173">
    <property type="entry name" value="3-oxoacyl-[acyl-carrier protein] reductase"/>
    <property type="match status" value="1"/>
</dbReference>
<reference evidence="5" key="1">
    <citation type="submission" date="2019-03" db="EMBL/GenBank/DDBJ databases">
        <title>Afifella sp. nov., isolated from activated sludge.</title>
        <authorList>
            <person name="Li Q."/>
            <person name="Liu Y."/>
        </authorList>
    </citation>
    <scope>NUCLEOTIDE SEQUENCE</scope>
    <source>
        <strain evidence="5">L72</strain>
    </source>
</reference>
<sequence length="253" mass="25889">MAEDGQPLRGKVALITGAARRIGRATALSLARSGASIVINARSSAAEIEKVADEVRALGAGAMTHLADVTDEEAVAAMFEAVDARFGRLDVLVNNAADRREAPLTEMSFADWRAITGTILDGAFLCARSALPLMVRSGGGVVINIGGMTGHTGAYNRAHVCTAKAGLVGLTKAIAVEFAGRGITANCVVPGKIGGERARSAGAGGSVPGTGQPIVGREGHPEEVAEMVRTLAVPTGRFITGQTIHVSGGMYFP</sequence>
<protein>
    <submittedName>
        <fullName evidence="5">SDR family oxidoreductase</fullName>
    </submittedName>
</protein>
<evidence type="ECO:0000256" key="2">
    <source>
        <dbReference type="ARBA" id="ARBA00023002"/>
    </source>
</evidence>
<keyword evidence="2" id="KW-0560">Oxidoreductase</keyword>
<name>A0A964T6B9_9HYPH</name>
<dbReference type="SUPFAM" id="SSF51735">
    <property type="entry name" value="NAD(P)-binding Rossmann-fold domains"/>
    <property type="match status" value="1"/>
</dbReference>
<dbReference type="GO" id="GO:0016491">
    <property type="term" value="F:oxidoreductase activity"/>
    <property type="evidence" value="ECO:0007669"/>
    <property type="project" value="UniProtKB-KW"/>
</dbReference>
<dbReference type="InterPro" id="IPR050259">
    <property type="entry name" value="SDR"/>
</dbReference>
<dbReference type="Gene3D" id="3.40.50.720">
    <property type="entry name" value="NAD(P)-binding Rossmann-like Domain"/>
    <property type="match status" value="1"/>
</dbReference>
<dbReference type="PRINTS" id="PR00081">
    <property type="entry name" value="GDHRDH"/>
</dbReference>
<dbReference type="AlphaFoldDB" id="A0A964T6B9"/>
<dbReference type="OrthoDB" id="9804774at2"/>
<dbReference type="InterPro" id="IPR036291">
    <property type="entry name" value="NAD(P)-bd_dom_sf"/>
</dbReference>
<organism evidence="5 6">
    <name type="scientific">Propylenella binzhouense</name>
    <dbReference type="NCBI Taxonomy" id="2555902"/>
    <lineage>
        <taxon>Bacteria</taxon>
        <taxon>Pseudomonadati</taxon>
        <taxon>Pseudomonadota</taxon>
        <taxon>Alphaproteobacteria</taxon>
        <taxon>Hyphomicrobiales</taxon>
        <taxon>Propylenellaceae</taxon>
        <taxon>Propylenella</taxon>
    </lineage>
</organism>